<dbReference type="GO" id="GO:0008495">
    <property type="term" value="F:protoheme IX farnesyltransferase activity"/>
    <property type="evidence" value="ECO:0007669"/>
    <property type="project" value="UniProtKB-UniRule"/>
</dbReference>
<keyword evidence="4 9" id="KW-0812">Transmembrane</keyword>
<comment type="similarity">
    <text evidence="9">Belongs to the UbiA prenyltransferase family. Protoheme IX farnesyltransferase subfamily.</text>
</comment>
<feature type="transmembrane region" description="Helical" evidence="9">
    <location>
        <begin position="146"/>
        <end position="170"/>
    </location>
</feature>
<keyword evidence="3 9" id="KW-0808">Transferase</keyword>
<evidence type="ECO:0000256" key="5">
    <source>
        <dbReference type="ARBA" id="ARBA00022989"/>
    </source>
</evidence>
<dbReference type="HAMAP" id="MF_00154">
    <property type="entry name" value="CyoE_CtaB"/>
    <property type="match status" value="1"/>
</dbReference>
<dbReference type="NCBIfam" id="NF003348">
    <property type="entry name" value="PRK04375.1-1"/>
    <property type="match status" value="1"/>
</dbReference>
<reference evidence="10 11" key="1">
    <citation type="submission" date="2014-04" db="EMBL/GenBank/DDBJ databases">
        <title>Genome reduction and metabolic complementation of the dual endosymbionts in the whitefly Bemisia tabaci.</title>
        <authorList>
            <person name="Rao Q."/>
            <person name="Rollat-Farnier P.-A."/>
            <person name="Zhang Z.-X."/>
            <person name="Santos-Garcia D."/>
            <person name="Silva F.J."/>
            <person name="Moya A."/>
            <person name="Zhu D.-T."/>
            <person name="Klein C.C."/>
            <person name="Vavre F."/>
            <person name="Sagot M.-F."/>
            <person name="Liu S.-S."/>
            <person name="Mouton L."/>
            <person name="Wang X.-W."/>
        </authorList>
    </citation>
    <scope>NUCLEOTIDE SEQUENCE [LARGE SCALE GENOMIC DNA]</scope>
    <source>
        <strain evidence="10 11">BT-Q</strain>
    </source>
</reference>
<proteinExistence type="inferred from homology"/>
<feature type="transmembrane region" description="Helical" evidence="9">
    <location>
        <begin position="12"/>
        <end position="30"/>
    </location>
</feature>
<evidence type="ECO:0000256" key="8">
    <source>
        <dbReference type="ARBA" id="ARBA00047690"/>
    </source>
</evidence>
<evidence type="ECO:0000256" key="9">
    <source>
        <dbReference type="HAMAP-Rule" id="MF_00154"/>
    </source>
</evidence>
<accession>A0AAU8RPH6</accession>
<dbReference type="EMBL" id="CP007563">
    <property type="protein sequence ID" value="AJF24075.1"/>
    <property type="molecule type" value="Genomic_DNA"/>
</dbReference>
<dbReference type="EC" id="2.5.1.141" evidence="9"/>
<evidence type="ECO:0000256" key="3">
    <source>
        <dbReference type="ARBA" id="ARBA00022679"/>
    </source>
</evidence>
<dbReference type="InterPro" id="IPR044878">
    <property type="entry name" value="UbiA_sf"/>
</dbReference>
<comment type="catalytic activity">
    <reaction evidence="8 9">
        <text>heme b + (2E,6E)-farnesyl diphosphate + H2O = Fe(II)-heme o + diphosphate</text>
        <dbReference type="Rhea" id="RHEA:28070"/>
        <dbReference type="ChEBI" id="CHEBI:15377"/>
        <dbReference type="ChEBI" id="CHEBI:33019"/>
        <dbReference type="ChEBI" id="CHEBI:60344"/>
        <dbReference type="ChEBI" id="CHEBI:60530"/>
        <dbReference type="ChEBI" id="CHEBI:175763"/>
        <dbReference type="EC" id="2.5.1.141"/>
    </reaction>
</comment>
<evidence type="ECO:0000313" key="10">
    <source>
        <dbReference type="EMBL" id="AJF24075.1"/>
    </source>
</evidence>
<dbReference type="PANTHER" id="PTHR43448">
    <property type="entry name" value="PROTOHEME IX FARNESYLTRANSFERASE, MITOCHONDRIAL"/>
    <property type="match status" value="1"/>
</dbReference>
<evidence type="ECO:0000256" key="2">
    <source>
        <dbReference type="ARBA" id="ARBA00022475"/>
    </source>
</evidence>
<feature type="transmembrane region" description="Helical" evidence="9">
    <location>
        <begin position="207"/>
        <end position="223"/>
    </location>
</feature>
<dbReference type="GO" id="GO:0048034">
    <property type="term" value="P:heme O biosynthetic process"/>
    <property type="evidence" value="ECO:0007669"/>
    <property type="project" value="UniProtKB-UniRule"/>
</dbReference>
<dbReference type="GeneID" id="66279997"/>
<dbReference type="InterPro" id="IPR006369">
    <property type="entry name" value="Protohaem_IX_farnesylTrfase"/>
</dbReference>
<name>A0AAU8RPH6_9GAMM</name>
<comment type="pathway">
    <text evidence="9">Porphyrin-containing compound metabolism; heme O biosynthesis; heme O from protoheme: step 1/1.</text>
</comment>
<organism evidence="10 11">
    <name type="scientific">Candidatus Portiera aleyrodidarum MED</name>
    <name type="common">Bemisia tabaci</name>
    <dbReference type="NCBI Taxonomy" id="1163752"/>
    <lineage>
        <taxon>Bacteria</taxon>
        <taxon>Pseudomonadati</taxon>
        <taxon>Pseudomonadota</taxon>
        <taxon>Gammaproteobacteria</taxon>
        <taxon>Candidatus Johnevansiales</taxon>
        <taxon>Candidatus Johnevansiaceae</taxon>
        <taxon>Candidatus Portiera</taxon>
    </lineage>
</organism>
<dbReference type="NCBIfam" id="TIGR01473">
    <property type="entry name" value="cyoE_ctaB"/>
    <property type="match status" value="1"/>
</dbReference>
<dbReference type="Gene3D" id="1.10.357.140">
    <property type="entry name" value="UbiA prenyltransferase"/>
    <property type="match status" value="1"/>
</dbReference>
<dbReference type="PANTHER" id="PTHR43448:SF2">
    <property type="entry name" value="PROTOHEME IX FARNESYLTRANSFERASE, MITOCHONDRIAL"/>
    <property type="match status" value="1"/>
</dbReference>
<dbReference type="InterPro" id="IPR000537">
    <property type="entry name" value="UbiA_prenyltransferase"/>
</dbReference>
<dbReference type="Pfam" id="PF01040">
    <property type="entry name" value="UbiA"/>
    <property type="match status" value="1"/>
</dbReference>
<dbReference type="InterPro" id="IPR030470">
    <property type="entry name" value="UbiA_prenylTrfase_CS"/>
</dbReference>
<dbReference type="GO" id="GO:0005886">
    <property type="term" value="C:plasma membrane"/>
    <property type="evidence" value="ECO:0007669"/>
    <property type="project" value="UniProtKB-SubCell"/>
</dbReference>
<dbReference type="AlphaFoldDB" id="A0AAU8RPH6"/>
<evidence type="ECO:0000256" key="1">
    <source>
        <dbReference type="ARBA" id="ARBA00004141"/>
    </source>
</evidence>
<keyword evidence="5 9" id="KW-1133">Transmembrane helix</keyword>
<evidence type="ECO:0000256" key="6">
    <source>
        <dbReference type="ARBA" id="ARBA00023133"/>
    </source>
</evidence>
<feature type="transmembrane region" description="Helical" evidence="9">
    <location>
        <begin position="79"/>
        <end position="99"/>
    </location>
</feature>
<comment type="function">
    <text evidence="9">Converts heme B (protoheme IX) to heme O by substitution of the vinyl group on carbon 2 of heme B porphyrin ring with a hydroxyethyl farnesyl side group.</text>
</comment>
<protein>
    <recommendedName>
        <fullName evidence="9">Protoheme IX farnesyltransferase</fullName>
        <ecNumber evidence="9">2.5.1.141</ecNumber>
    </recommendedName>
    <alternativeName>
        <fullName evidence="9">Heme B farnesyltransferase</fullName>
    </alternativeName>
    <alternativeName>
        <fullName evidence="9">Heme O synthase</fullName>
    </alternativeName>
</protein>
<keyword evidence="7 9" id="KW-0472">Membrane</keyword>
<dbReference type="KEGG" id="paly:O3E_00790"/>
<evidence type="ECO:0000313" key="11">
    <source>
        <dbReference type="Proteomes" id="UP000031624"/>
    </source>
</evidence>
<evidence type="ECO:0000256" key="7">
    <source>
        <dbReference type="ARBA" id="ARBA00023136"/>
    </source>
</evidence>
<dbReference type="RefSeq" id="WP_014943248.1">
    <property type="nucleotide sequence ID" value="NZ_CP007563.1"/>
</dbReference>
<comment type="subcellular location">
    <subcellularLocation>
        <location evidence="9">Cell membrane</location>
        <topology evidence="9">Multi-pass membrane protein</topology>
    </subcellularLocation>
    <subcellularLocation>
        <location evidence="1">Membrane</location>
        <topology evidence="1">Multi-pass membrane protein</topology>
    </subcellularLocation>
</comment>
<feature type="transmembrane region" description="Helical" evidence="9">
    <location>
        <begin position="262"/>
        <end position="279"/>
    </location>
</feature>
<sequence length="284" mass="32499">MVNKNYLVIAKPNIIIGNVISILGGIFLSYKWNIKILIGSLLGIILIIVFSCILNNYIDLDIDSIMLRTNTRVLVTNFLFIKTAINYAYILFLLGLVILYKLTNILVISLSLIGIVIYILMYSLYYKRNSPYSTLIGSLAGSLPPLMGYCSISNNIDLAAIIIFLIYWLWQIPHSYSIAILKLNEYMLASIPVFPISKGLLTTKKHIIVYIFCFIIAEFMLFLNGYTGLFYFSLMSLLSFYWLFVAILTYKSNRVEFVTKQIFFISILIIVCLNLMIFIDVKNP</sequence>
<gene>
    <name evidence="9" type="primary">cyoE</name>
    <name evidence="10" type="ORF">O3E_00790</name>
</gene>
<feature type="transmembrane region" description="Helical" evidence="9">
    <location>
        <begin position="36"/>
        <end position="58"/>
    </location>
</feature>
<comment type="miscellaneous">
    <text evidence="9">Carbon 2 of the heme B porphyrin ring is defined according to the Fischer nomenclature.</text>
</comment>
<keyword evidence="6 9" id="KW-0350">Heme biosynthesis</keyword>
<keyword evidence="2 9" id="KW-1003">Cell membrane</keyword>
<dbReference type="Proteomes" id="UP000031624">
    <property type="component" value="Chromosome"/>
</dbReference>
<evidence type="ECO:0000256" key="4">
    <source>
        <dbReference type="ARBA" id="ARBA00022692"/>
    </source>
</evidence>
<feature type="transmembrane region" description="Helical" evidence="9">
    <location>
        <begin position="229"/>
        <end position="250"/>
    </location>
</feature>
<feature type="transmembrane region" description="Helical" evidence="9">
    <location>
        <begin position="105"/>
        <end position="125"/>
    </location>
</feature>
<dbReference type="CDD" id="cd13957">
    <property type="entry name" value="PT_UbiA_Cox10"/>
    <property type="match status" value="1"/>
</dbReference>
<dbReference type="PROSITE" id="PS00943">
    <property type="entry name" value="UBIA"/>
    <property type="match status" value="1"/>
</dbReference>